<dbReference type="AlphaFoldDB" id="A0A553PNL0"/>
<evidence type="ECO:0000313" key="5">
    <source>
        <dbReference type="Proteomes" id="UP000318571"/>
    </source>
</evidence>
<gene>
    <name evidence="4" type="ORF">TCAL_16087</name>
</gene>
<dbReference type="Proteomes" id="UP000318571">
    <property type="component" value="Chromosome 6"/>
</dbReference>
<feature type="signal peptide" evidence="3">
    <location>
        <begin position="1"/>
        <end position="24"/>
    </location>
</feature>
<proteinExistence type="predicted"/>
<comment type="caution">
    <text evidence="4">The sequence shown here is derived from an EMBL/GenBank/DDBJ whole genome shotgun (WGS) entry which is preliminary data.</text>
</comment>
<keyword evidence="5" id="KW-1185">Reference proteome</keyword>
<evidence type="ECO:0000313" key="4">
    <source>
        <dbReference type="EMBL" id="TRY79257.1"/>
    </source>
</evidence>
<organism evidence="4 5">
    <name type="scientific">Tigriopus californicus</name>
    <name type="common">Marine copepod</name>
    <dbReference type="NCBI Taxonomy" id="6832"/>
    <lineage>
        <taxon>Eukaryota</taxon>
        <taxon>Metazoa</taxon>
        <taxon>Ecdysozoa</taxon>
        <taxon>Arthropoda</taxon>
        <taxon>Crustacea</taxon>
        <taxon>Multicrustacea</taxon>
        <taxon>Hexanauplia</taxon>
        <taxon>Copepoda</taxon>
        <taxon>Harpacticoida</taxon>
        <taxon>Harpacticidae</taxon>
        <taxon>Tigriopus</taxon>
    </lineage>
</organism>
<dbReference type="EMBL" id="VCGU01000002">
    <property type="protein sequence ID" value="TRY79257.1"/>
    <property type="molecule type" value="Genomic_DNA"/>
</dbReference>
<feature type="chain" id="PRO_5021937902" description="CX domain-containing protein" evidence="3">
    <location>
        <begin position="25"/>
        <end position="206"/>
    </location>
</feature>
<protein>
    <recommendedName>
        <fullName evidence="6">CX domain-containing protein</fullName>
    </recommendedName>
</protein>
<keyword evidence="2" id="KW-0472">Membrane</keyword>
<evidence type="ECO:0000256" key="3">
    <source>
        <dbReference type="SAM" id="SignalP"/>
    </source>
</evidence>
<feature type="transmembrane region" description="Helical" evidence="2">
    <location>
        <begin position="80"/>
        <end position="102"/>
    </location>
</feature>
<name>A0A553PNL0_TIGCA</name>
<keyword evidence="3" id="KW-0732">Signal</keyword>
<sequence length="206" mass="23307">MSKDDLSQIIGLHLFLLQWVLTKAHHEYHQDGKVICSREKSISTWYTTEYEYFSCKMKEHCCGDPWKRKCCNESTNPHEVIIIVAVVLVVGFFISLAIVAFVNYKRRTRLYEVVEKWWAIAKPSEFKPNSSPGQANSARGPPRNVLPMAMPIPLATGLNLSNPGEPRRKSSRRQPTATPSVLSTQIYYPGAPIPIHKPAPSVYTIP</sequence>
<evidence type="ECO:0000256" key="2">
    <source>
        <dbReference type="SAM" id="Phobius"/>
    </source>
</evidence>
<accession>A0A553PNL0</accession>
<evidence type="ECO:0000256" key="1">
    <source>
        <dbReference type="SAM" id="MobiDB-lite"/>
    </source>
</evidence>
<keyword evidence="2" id="KW-1133">Transmembrane helix</keyword>
<evidence type="ECO:0008006" key="6">
    <source>
        <dbReference type="Google" id="ProtNLM"/>
    </source>
</evidence>
<feature type="region of interest" description="Disordered" evidence="1">
    <location>
        <begin position="157"/>
        <end position="178"/>
    </location>
</feature>
<reference evidence="4 5" key="1">
    <citation type="journal article" date="2018" name="Nat. Ecol. Evol.">
        <title>Genomic signatures of mitonuclear coevolution across populations of Tigriopus californicus.</title>
        <authorList>
            <person name="Barreto F.S."/>
            <person name="Watson E.T."/>
            <person name="Lima T.G."/>
            <person name="Willett C.S."/>
            <person name="Edmands S."/>
            <person name="Li W."/>
            <person name="Burton R.S."/>
        </authorList>
    </citation>
    <scope>NUCLEOTIDE SEQUENCE [LARGE SCALE GENOMIC DNA]</scope>
    <source>
        <strain evidence="4 5">San Diego</strain>
    </source>
</reference>
<keyword evidence="2" id="KW-0812">Transmembrane</keyword>